<reference evidence="1 2" key="1">
    <citation type="journal article" date="2012" name="J. Bacteriol.">
        <title>Genome Sequence of Extracellular-Protease-Producing Alishewanella jeotgali Isolated from Traditional Korean Fermented Seafood.</title>
        <authorList>
            <person name="Jung J."/>
            <person name="Chun J."/>
            <person name="Park W."/>
        </authorList>
    </citation>
    <scope>NUCLEOTIDE SEQUENCE [LARGE SCALE GENOMIC DNA]</scope>
    <source>
        <strain evidence="1 2">KCTC 22429</strain>
    </source>
</reference>
<evidence type="ECO:0000313" key="2">
    <source>
        <dbReference type="Proteomes" id="UP000012046"/>
    </source>
</evidence>
<accession>H3ZIH6</accession>
<evidence type="ECO:0008006" key="3">
    <source>
        <dbReference type="Google" id="ProtNLM"/>
    </source>
</evidence>
<comment type="caution">
    <text evidence="1">The sequence shown here is derived from an EMBL/GenBank/DDBJ whole genome shotgun (WGS) entry which is preliminary data.</text>
</comment>
<dbReference type="RefSeq" id="WP_008951717.1">
    <property type="nucleotide sequence ID" value="NZ_AHTH01000050.1"/>
</dbReference>
<gene>
    <name evidence="1" type="ORF">AJE_15934</name>
</gene>
<dbReference type="EMBL" id="AHTH01000050">
    <property type="protein sequence ID" value="EHR39626.1"/>
    <property type="molecule type" value="Genomic_DNA"/>
</dbReference>
<dbReference type="AlphaFoldDB" id="H3ZIH6"/>
<dbReference type="STRING" id="1129374.AJE_15934"/>
<dbReference type="Pfam" id="PF11363">
    <property type="entry name" value="DUF3164"/>
    <property type="match status" value="1"/>
</dbReference>
<dbReference type="InterPro" id="IPR021505">
    <property type="entry name" value="Phage_B3_Orf6"/>
</dbReference>
<dbReference type="PATRIC" id="fig|1129374.4.peg.3160"/>
<sequence>MNLNQNTTPAGYWQDAKGALIPVDKIKPIDRARDELVKELVAKSYELSALLAAFKQQAFADIAAFVQLSAEEYNAEVGGKKGNLTLYTFDGSYKIVRAISENIRFDERLQAAKALIDECLKDWTAGASSELKAIVNSAFDADKQGNISTAKILGLRRLDIKDARWLTAMTAIGEAIQVVGSKAYIRVYERIGDTDQYRQIPLDLAAVAL</sequence>
<dbReference type="eggNOG" id="ENOG502ZBJ1">
    <property type="taxonomic scope" value="Bacteria"/>
</dbReference>
<proteinExistence type="predicted"/>
<keyword evidence="2" id="KW-1185">Reference proteome</keyword>
<dbReference type="Proteomes" id="UP000012046">
    <property type="component" value="Unassembled WGS sequence"/>
</dbReference>
<protein>
    <recommendedName>
        <fullName evidence="3">Sulfate transporter</fullName>
    </recommendedName>
</protein>
<organism evidence="1 2">
    <name type="scientific">Alishewanella jeotgali KCTC 22429</name>
    <dbReference type="NCBI Taxonomy" id="1129374"/>
    <lineage>
        <taxon>Bacteria</taxon>
        <taxon>Pseudomonadati</taxon>
        <taxon>Pseudomonadota</taxon>
        <taxon>Gammaproteobacteria</taxon>
        <taxon>Alteromonadales</taxon>
        <taxon>Alteromonadaceae</taxon>
        <taxon>Alishewanella</taxon>
    </lineage>
</organism>
<name>H3ZIH6_9ALTE</name>
<evidence type="ECO:0000313" key="1">
    <source>
        <dbReference type="EMBL" id="EHR39626.1"/>
    </source>
</evidence>